<name>A0A6L2ZKH6_9ZZZZ</name>
<evidence type="ECO:0000256" key="1">
    <source>
        <dbReference type="ARBA" id="ARBA00022741"/>
    </source>
</evidence>
<dbReference type="EMBL" id="BLWB01000012">
    <property type="protein sequence ID" value="GFM95127.1"/>
    <property type="molecule type" value="Genomic_RNA"/>
</dbReference>
<protein>
    <submittedName>
        <fullName evidence="2">RNA-dependent RNA polymerase</fullName>
    </submittedName>
</protein>
<accession>A0A6L2ZKH6</accession>
<reference evidence="2" key="1">
    <citation type="submission" date="2020-05" db="EMBL/GenBank/DDBJ databases">
        <title>Diverged and active partitiviruses in Lichen.</title>
        <authorList>
            <person name="Urayama S."/>
            <person name="Doi N."/>
            <person name="Kondo F."/>
            <person name="Chiba Y."/>
            <person name="Takaki Y."/>
            <person name="Hirai M."/>
            <person name="Minegishi Y."/>
            <person name="Hagiwara D."/>
            <person name="Nunoura T."/>
        </authorList>
    </citation>
    <scope>NUCLEOTIDE SEQUENCE</scope>
</reference>
<dbReference type="GO" id="GO:0000166">
    <property type="term" value="F:nucleotide binding"/>
    <property type="evidence" value="ECO:0007669"/>
    <property type="project" value="UniProtKB-KW"/>
</dbReference>
<sequence>MNLCPEVTPAEIKVWLKRVVKMKDVKKKLEKAVFDTHNSKCNCTKGWDKMDQDKRIETIINHFAKEDPDKKARVNMTLTSLLNMVDNAKAKLIMNNIVLHHGVPQHAFVSLWMWILGANTEAIFFILDVKLHRVNLNKWSEETQGWLDELLSTRYVEGYGEKGQKMAIGLMKLTTLVGRNMDTADWEQEKERMSGSYSIKRMANKAGKITVDEFQKEFQREAETTAEIVVSEVVEKATATNITTWWRTRRATTPGGSSSERHRVDEQNKFLTKTKSDRPSKKAVTETLDDEYMVKAIMDMKPVCIARASTKHEPGKKNRALYATDDLSSLIASYASLDLEKHANLSGWVTRQTPVDLANWIADEQYVDVSNEAYWLSMDFSDFNKQHDKYMLFLNGYALAKAWNKKYIELGDESYAWRAICEIWTALSHFNSWIVGVDETQKMMRNFHGLFSGHRNTARDNTMMHHIYKELILKNAERLFGARPRLIKTYICGDDEDTIVEDWMSAAMYYMSAEIMDFKMNPKKQAAGYKMHIFLQRTSTTEDIYEPLISSIVTLVSGNWYTKGIVDYPSVATAVLQQIWELIVRGMDVKFARKTAKTILNKVYVTRKGRKLEWTHIVDPDLFKRVYGYYQKNQVEKLDTMSYKNFSKTLIKTKKIKQNATQDWLAHQSKVLDKVDKEAKQRYREQLVLESYTNAVSFKAAHIQRDVVESKWKSRTEKIKLTEKREKYVHHREDATWVAVGDYDAPKRKATLENQLSRLRLDLPIYSLVGGWPGLIDALGEKASQAYENTTEENKEFKFPDWLWWKPASLRAWYLMRNDES</sequence>
<dbReference type="Pfam" id="PF02123">
    <property type="entry name" value="RdRP_4"/>
    <property type="match status" value="1"/>
</dbReference>
<proteinExistence type="predicted"/>
<keyword evidence="2" id="KW-0548">Nucleotidyltransferase</keyword>
<evidence type="ECO:0000313" key="2">
    <source>
        <dbReference type="EMBL" id="GFM95127.1"/>
    </source>
</evidence>
<comment type="caution">
    <text evidence="2">The sequence shown here is derived from an EMBL/GenBank/DDBJ whole genome shotgun (WGS) entry which is preliminary data.</text>
</comment>
<dbReference type="AlphaFoldDB" id="A0A6L2ZKH6"/>
<organism evidence="2">
    <name type="scientific">viral metagenome</name>
    <dbReference type="NCBI Taxonomy" id="1070528"/>
    <lineage>
        <taxon>unclassified sequences</taxon>
        <taxon>metagenomes</taxon>
        <taxon>organismal metagenomes</taxon>
    </lineage>
</organism>
<dbReference type="GO" id="GO:0003968">
    <property type="term" value="F:RNA-directed RNA polymerase activity"/>
    <property type="evidence" value="ECO:0007669"/>
    <property type="project" value="UniProtKB-KW"/>
</dbReference>
<dbReference type="InterPro" id="IPR043502">
    <property type="entry name" value="DNA/RNA_pol_sf"/>
</dbReference>
<dbReference type="InterPro" id="IPR001795">
    <property type="entry name" value="RNA-dir_pol_luteovirus"/>
</dbReference>
<dbReference type="GO" id="GO:0003723">
    <property type="term" value="F:RNA binding"/>
    <property type="evidence" value="ECO:0007669"/>
    <property type="project" value="InterPro"/>
</dbReference>
<dbReference type="GO" id="GO:0006351">
    <property type="term" value="P:DNA-templated transcription"/>
    <property type="evidence" value="ECO:0007669"/>
    <property type="project" value="InterPro"/>
</dbReference>
<gene>
    <name evidence="2" type="ORF">MMARV_C012P2</name>
</gene>
<keyword evidence="1" id="KW-0547">Nucleotide-binding</keyword>
<dbReference type="SUPFAM" id="SSF56672">
    <property type="entry name" value="DNA/RNA polymerases"/>
    <property type="match status" value="1"/>
</dbReference>
<dbReference type="CDD" id="cd23167">
    <property type="entry name" value="ps-ssRNAv_RdRp-like"/>
    <property type="match status" value="1"/>
</dbReference>
<keyword evidence="2" id="KW-0808">Transferase</keyword>
<keyword evidence="2" id="KW-0696">RNA-directed RNA polymerase</keyword>